<accession>A0A151TC75</accession>
<dbReference type="STRING" id="3821.A0A151TC75"/>
<dbReference type="EMBL" id="CM003609">
    <property type="protein sequence ID" value="KYP64649.1"/>
    <property type="molecule type" value="Genomic_DNA"/>
</dbReference>
<dbReference type="Pfam" id="PF13893">
    <property type="entry name" value="RRM_5"/>
    <property type="match status" value="1"/>
</dbReference>
<dbReference type="Pfam" id="PF11835">
    <property type="entry name" value="RRM_8"/>
    <property type="match status" value="1"/>
</dbReference>
<dbReference type="GO" id="GO:0003723">
    <property type="term" value="F:RNA binding"/>
    <property type="evidence" value="ECO:0007669"/>
    <property type="project" value="UniProtKB-UniRule"/>
</dbReference>
<feature type="domain" description="RRM" evidence="5">
    <location>
        <begin position="313"/>
        <end position="393"/>
    </location>
</feature>
<evidence type="ECO:0000256" key="1">
    <source>
        <dbReference type="ARBA" id="ARBA00022737"/>
    </source>
</evidence>
<dbReference type="Pfam" id="PF00076">
    <property type="entry name" value="RRM_1"/>
    <property type="match status" value="1"/>
</dbReference>
<dbReference type="InterPro" id="IPR021790">
    <property type="entry name" value="PTBP1-like_RRM2"/>
</dbReference>
<evidence type="ECO:0000313" key="6">
    <source>
        <dbReference type="EMBL" id="KYP64649.1"/>
    </source>
</evidence>
<dbReference type="Proteomes" id="UP000075243">
    <property type="component" value="Chromosome 7"/>
</dbReference>
<evidence type="ECO:0000256" key="2">
    <source>
        <dbReference type="ARBA" id="ARBA00022884"/>
    </source>
</evidence>
<keyword evidence="7" id="KW-1185">Reference proteome</keyword>
<dbReference type="AlphaFoldDB" id="A0A151TC75"/>
<dbReference type="CDD" id="cd12686">
    <property type="entry name" value="RRM1_PTBPH1_PTBPH2"/>
    <property type="match status" value="1"/>
</dbReference>
<dbReference type="OMA" id="PPGQHYY"/>
<dbReference type="SUPFAM" id="SSF54928">
    <property type="entry name" value="RNA-binding domain, RBD"/>
    <property type="match status" value="3"/>
</dbReference>
<feature type="region of interest" description="Disordered" evidence="4">
    <location>
        <begin position="481"/>
        <end position="522"/>
    </location>
</feature>
<organism evidence="6 7">
    <name type="scientific">Cajanus cajan</name>
    <name type="common">Pigeon pea</name>
    <name type="synonym">Cajanus indicus</name>
    <dbReference type="NCBI Taxonomy" id="3821"/>
    <lineage>
        <taxon>Eukaryota</taxon>
        <taxon>Viridiplantae</taxon>
        <taxon>Streptophyta</taxon>
        <taxon>Embryophyta</taxon>
        <taxon>Tracheophyta</taxon>
        <taxon>Spermatophyta</taxon>
        <taxon>Magnoliopsida</taxon>
        <taxon>eudicotyledons</taxon>
        <taxon>Gunneridae</taxon>
        <taxon>Pentapetalae</taxon>
        <taxon>rosids</taxon>
        <taxon>fabids</taxon>
        <taxon>Fabales</taxon>
        <taxon>Fabaceae</taxon>
        <taxon>Papilionoideae</taxon>
        <taxon>50 kb inversion clade</taxon>
        <taxon>NPAAA clade</taxon>
        <taxon>indigoferoid/millettioid clade</taxon>
        <taxon>Phaseoleae</taxon>
        <taxon>Cajanus</taxon>
    </lineage>
</organism>
<dbReference type="SMART" id="SM00360">
    <property type="entry name" value="RRM"/>
    <property type="match status" value="2"/>
</dbReference>
<evidence type="ECO:0000256" key="4">
    <source>
        <dbReference type="SAM" id="MobiDB-lite"/>
    </source>
</evidence>
<name>A0A151TC75_CAJCA</name>
<evidence type="ECO:0000259" key="5">
    <source>
        <dbReference type="PROSITE" id="PS50102"/>
    </source>
</evidence>
<sequence>MSTSSQQQFRYTQTPSKVLHLRNLPWECSEDELRDLCKPFGKIVNTKCNVGANRNQAFVEFGFQFRSGLLIGGTRSIVAGVEFTPCATMAVQICYELKKPSRKVVSASGLTLVFINQGLEFNPYLGQMADLNQAISMVSYYASSSEPAMVRGKTVYIQYSNRHEIVNNKSPGDIPGNVLLVTIEGVEAGDVSIDVIHLVFSAFGIVHKIATFEKTAGFQALIQFTDAEIASSARDALDGRSIPRQVLLYLLPAHVGSCNLRISYSAHKDLNIKFQSNRSRDYTNPMLPVNYTAIEGTVQTAVGPDGKRKEPESNVLLASIENMQYAVTVDVLHTVFSAFGTVQKIAIFEKNGQTQALIQYPDVITAAAAREALEGHCIYDGGYCKLHLSYSRHTDLNVKAFSDKSRDYTVPDPSLLAAQGPATAWQNHQAAPMYPGSAPAFQTQVPGGQVPLWDPSLQAVRPSYVSAPGTYPVQTGAPYAPASMPSASSPLAQSSPIAHNANPMGIAQPSGASLSVPGSSPLMQTSQAAQGLIQPNARPGGASPPGQHYYG</sequence>
<dbReference type="InterPro" id="IPR034794">
    <property type="entry name" value="PTBPH1/PTBPH2_RRM3"/>
</dbReference>
<feature type="compositionally biased region" description="Polar residues" evidence="4">
    <location>
        <begin position="510"/>
        <end position="522"/>
    </location>
</feature>
<dbReference type="PANTHER" id="PTHR15592">
    <property type="entry name" value="MATRIN 3/NUCLEAR PROTEIN 220-RELATED"/>
    <property type="match status" value="1"/>
</dbReference>
<feature type="domain" description="RRM" evidence="5">
    <location>
        <begin position="17"/>
        <end position="61"/>
    </location>
</feature>
<dbReference type="InterPro" id="IPR034793">
    <property type="entry name" value="PTBPH1/PTBPH2_RRM2"/>
</dbReference>
<evidence type="ECO:0000256" key="3">
    <source>
        <dbReference type="PROSITE-ProRule" id="PRU00176"/>
    </source>
</evidence>
<keyword evidence="2 3" id="KW-0694">RNA-binding</keyword>
<dbReference type="CDD" id="cd12690">
    <property type="entry name" value="RRM3_PTBPH1_PTBPH2"/>
    <property type="match status" value="1"/>
</dbReference>
<dbReference type="Gramene" id="C.cajan_18707.t">
    <property type="protein sequence ID" value="C.cajan_18707.t"/>
    <property type="gene ID" value="C.cajan_18707"/>
</dbReference>
<reference evidence="6 7" key="1">
    <citation type="journal article" date="2012" name="Nat. Biotechnol.">
        <title>Draft genome sequence of pigeonpea (Cajanus cajan), an orphan legume crop of resource-poor farmers.</title>
        <authorList>
            <person name="Varshney R.K."/>
            <person name="Chen W."/>
            <person name="Li Y."/>
            <person name="Bharti A.K."/>
            <person name="Saxena R.K."/>
            <person name="Schlueter J.A."/>
            <person name="Donoghue M.T."/>
            <person name="Azam S."/>
            <person name="Fan G."/>
            <person name="Whaley A.M."/>
            <person name="Farmer A.D."/>
            <person name="Sheridan J."/>
            <person name="Iwata A."/>
            <person name="Tuteja R."/>
            <person name="Penmetsa R.V."/>
            <person name="Wu W."/>
            <person name="Upadhyaya H.D."/>
            <person name="Yang S.P."/>
            <person name="Shah T."/>
            <person name="Saxena K.B."/>
            <person name="Michael T."/>
            <person name="McCombie W.R."/>
            <person name="Yang B."/>
            <person name="Zhang G."/>
            <person name="Yang H."/>
            <person name="Wang J."/>
            <person name="Spillane C."/>
            <person name="Cook D.R."/>
            <person name="May G.D."/>
            <person name="Xu X."/>
            <person name="Jackson S.A."/>
        </authorList>
    </citation>
    <scope>NUCLEOTIDE SEQUENCE [LARGE SCALE GENOMIC DNA]</scope>
    <source>
        <strain evidence="7">cv. Asha</strain>
    </source>
</reference>
<gene>
    <name evidence="6" type="ORF">KK1_019253</name>
</gene>
<dbReference type="InterPro" id="IPR012677">
    <property type="entry name" value="Nucleotide-bd_a/b_plait_sf"/>
</dbReference>
<dbReference type="PROSITE" id="PS50102">
    <property type="entry name" value="RRM"/>
    <property type="match status" value="2"/>
</dbReference>
<evidence type="ECO:0000313" key="7">
    <source>
        <dbReference type="Proteomes" id="UP000075243"/>
    </source>
</evidence>
<keyword evidence="1" id="KW-0677">Repeat</keyword>
<dbReference type="InterPro" id="IPR000504">
    <property type="entry name" value="RRM_dom"/>
</dbReference>
<dbReference type="FunFam" id="3.30.70.330:FF:000324">
    <property type="entry name" value="Polypyrimidine tract-binding protein-like 2"/>
    <property type="match status" value="1"/>
</dbReference>
<dbReference type="Gene3D" id="3.30.70.330">
    <property type="match status" value="3"/>
</dbReference>
<feature type="compositionally biased region" description="Low complexity" evidence="4">
    <location>
        <begin position="481"/>
        <end position="498"/>
    </location>
</feature>
<dbReference type="InterPro" id="IPR035979">
    <property type="entry name" value="RBD_domain_sf"/>
</dbReference>
<dbReference type="InterPro" id="IPR034792">
    <property type="entry name" value="PTBPH1/PTBPH2_RRM1"/>
</dbReference>
<proteinExistence type="predicted"/>
<dbReference type="CDD" id="cd12691">
    <property type="entry name" value="RRM2_PTBPH1_PTBPH2"/>
    <property type="match status" value="1"/>
</dbReference>
<protein>
    <submittedName>
        <fullName evidence="6">Polypyrimidine tract-binding protein isogeny 1</fullName>
    </submittedName>
</protein>